<dbReference type="CDD" id="cd05254">
    <property type="entry name" value="dTDP_HR_like_SDR_e"/>
    <property type="match status" value="1"/>
</dbReference>
<dbReference type="GO" id="GO:0008831">
    <property type="term" value="F:dTDP-4-dehydrorhamnose reductase activity"/>
    <property type="evidence" value="ECO:0007669"/>
    <property type="project" value="UniProtKB-EC"/>
</dbReference>
<dbReference type="InterPro" id="IPR029903">
    <property type="entry name" value="RmlD-like-bd"/>
</dbReference>
<name>A0A0G1D6H0_9BACT</name>
<protein>
    <recommendedName>
        <fullName evidence="2">dTDP-4-dehydrorhamnose reductase</fullName>
        <ecNumber evidence="2">1.1.1.133</ecNumber>
    </recommendedName>
</protein>
<dbReference type="EC" id="1.1.1.133" evidence="2"/>
<dbReference type="Gene3D" id="3.90.25.10">
    <property type="entry name" value="UDP-galactose 4-epimerase, domain 1"/>
    <property type="match status" value="1"/>
</dbReference>
<dbReference type="UniPathway" id="UPA00124"/>
<proteinExistence type="inferred from homology"/>
<feature type="domain" description="RmlD-like substrate binding" evidence="3">
    <location>
        <begin position="3"/>
        <end position="285"/>
    </location>
</feature>
<organism evidence="4 5">
    <name type="scientific">Candidatus Magasanikbacteria bacterium GW2011_GWA2_42_32</name>
    <dbReference type="NCBI Taxonomy" id="1619039"/>
    <lineage>
        <taxon>Bacteria</taxon>
        <taxon>Candidatus Magasanikiibacteriota</taxon>
    </lineage>
</organism>
<evidence type="ECO:0000259" key="3">
    <source>
        <dbReference type="Pfam" id="PF04321"/>
    </source>
</evidence>
<dbReference type="GO" id="GO:0005829">
    <property type="term" value="C:cytosol"/>
    <property type="evidence" value="ECO:0007669"/>
    <property type="project" value="TreeGrafter"/>
</dbReference>
<dbReference type="Pfam" id="PF04321">
    <property type="entry name" value="RmlD_sub_bind"/>
    <property type="match status" value="1"/>
</dbReference>
<dbReference type="InterPro" id="IPR005913">
    <property type="entry name" value="dTDP_dehydrorham_reduct"/>
</dbReference>
<dbReference type="Proteomes" id="UP000034837">
    <property type="component" value="Unassembled WGS sequence"/>
</dbReference>
<comment type="caution">
    <text evidence="4">The sequence shown here is derived from an EMBL/GenBank/DDBJ whole genome shotgun (WGS) entry which is preliminary data.</text>
</comment>
<evidence type="ECO:0000256" key="1">
    <source>
        <dbReference type="ARBA" id="ARBA00010944"/>
    </source>
</evidence>
<keyword evidence="2" id="KW-0560">Oxidoreductase</keyword>
<dbReference type="EMBL" id="LCDO01000001">
    <property type="protein sequence ID" value="KKS57628.1"/>
    <property type="molecule type" value="Genomic_DNA"/>
</dbReference>
<dbReference type="GO" id="GO:0019305">
    <property type="term" value="P:dTDP-rhamnose biosynthetic process"/>
    <property type="evidence" value="ECO:0007669"/>
    <property type="project" value="UniProtKB-UniPathway"/>
</dbReference>
<dbReference type="NCBIfam" id="TIGR01214">
    <property type="entry name" value="rmlD"/>
    <property type="match status" value="1"/>
</dbReference>
<evidence type="ECO:0000256" key="2">
    <source>
        <dbReference type="RuleBase" id="RU364082"/>
    </source>
</evidence>
<dbReference type="PANTHER" id="PTHR10491:SF4">
    <property type="entry name" value="METHIONINE ADENOSYLTRANSFERASE 2 SUBUNIT BETA"/>
    <property type="match status" value="1"/>
</dbReference>
<dbReference type="InterPro" id="IPR036291">
    <property type="entry name" value="NAD(P)-bd_dom_sf"/>
</dbReference>
<dbReference type="PANTHER" id="PTHR10491">
    <property type="entry name" value="DTDP-4-DEHYDRORHAMNOSE REDUCTASE"/>
    <property type="match status" value="1"/>
</dbReference>
<reference evidence="4 5" key="1">
    <citation type="journal article" date="2015" name="Nature">
        <title>rRNA introns, odd ribosomes, and small enigmatic genomes across a large radiation of phyla.</title>
        <authorList>
            <person name="Brown C.T."/>
            <person name="Hug L.A."/>
            <person name="Thomas B.C."/>
            <person name="Sharon I."/>
            <person name="Castelle C.J."/>
            <person name="Singh A."/>
            <person name="Wilkins M.J."/>
            <person name="Williams K.H."/>
            <person name="Banfield J.F."/>
        </authorList>
    </citation>
    <scope>NUCLEOTIDE SEQUENCE [LARGE SCALE GENOMIC DNA]</scope>
</reference>
<comment type="function">
    <text evidence="2">Catalyzes the reduction of dTDP-6-deoxy-L-lyxo-4-hexulose to yield dTDP-L-rhamnose.</text>
</comment>
<evidence type="ECO:0000313" key="4">
    <source>
        <dbReference type="EMBL" id="KKS57628.1"/>
    </source>
</evidence>
<gene>
    <name evidence="4" type="ORF">UV20_C0001G0268</name>
</gene>
<comment type="similarity">
    <text evidence="1 2">Belongs to the dTDP-4-dehydrorhamnose reductase family.</text>
</comment>
<keyword evidence="2" id="KW-0521">NADP</keyword>
<dbReference type="SUPFAM" id="SSF51735">
    <property type="entry name" value="NAD(P)-binding Rossmann-fold domains"/>
    <property type="match status" value="1"/>
</dbReference>
<dbReference type="Gene3D" id="3.40.50.720">
    <property type="entry name" value="NAD(P)-binding Rossmann-like Domain"/>
    <property type="match status" value="1"/>
</dbReference>
<sequence>MSKVLILGFQGTLGRALVKEFAGSGIYEVTAWDRGDLDITDNVHLKEKISLLKPEIIINAAAYNEVDKIEADPAIFEMAQKINGEAVGDLAKIAKDLGAIFVHYSSDHVFDGSKEGYAENDVPAPINKYGQTKLLGEKLLQESGDKFFLIRLSKLFSGTPAVEGTKKSFVEKMLDLYNQGQREFNMVDEELSSSTYAPDLVKFTRELIESGKPWGIYHGANFGACTWYELAKKIFAIKKYDVCLLPISSVEYPRPALRPHQSILLNTKMPLARPWQEALKEALSNL</sequence>
<dbReference type="AlphaFoldDB" id="A0A0G1D6H0"/>
<comment type="pathway">
    <text evidence="2">Carbohydrate biosynthesis; dTDP-L-rhamnose biosynthesis.</text>
</comment>
<accession>A0A0G1D6H0</accession>
<evidence type="ECO:0000313" key="5">
    <source>
        <dbReference type="Proteomes" id="UP000034837"/>
    </source>
</evidence>